<feature type="modified residue" description="4-aspartylphosphate" evidence="3">
    <location>
        <position position="59"/>
    </location>
</feature>
<dbReference type="InterPro" id="IPR000792">
    <property type="entry name" value="Tscrpt_reg_LuxR_C"/>
</dbReference>
<evidence type="ECO:0000259" key="5">
    <source>
        <dbReference type="PROSITE" id="PS50110"/>
    </source>
</evidence>
<evidence type="ECO:0000313" key="7">
    <source>
        <dbReference type="Proteomes" id="UP000077628"/>
    </source>
</evidence>
<dbReference type="InterPro" id="IPR058245">
    <property type="entry name" value="NreC/VraR/RcsB-like_REC"/>
</dbReference>
<evidence type="ECO:0000256" key="3">
    <source>
        <dbReference type="PROSITE-ProRule" id="PRU00169"/>
    </source>
</evidence>
<protein>
    <recommendedName>
        <fullName evidence="8">DNA-binding response regulator</fullName>
    </recommendedName>
</protein>
<dbReference type="STRING" id="702114.A1355_17140"/>
<dbReference type="EMBL" id="LUUK01000006">
    <property type="protein sequence ID" value="OAI29028.1"/>
    <property type="molecule type" value="Genomic_DNA"/>
</dbReference>
<dbReference type="InterPro" id="IPR001789">
    <property type="entry name" value="Sig_transdc_resp-reg_receiver"/>
</dbReference>
<name>A0A177PFC0_9GAMM</name>
<dbReference type="Proteomes" id="UP000077628">
    <property type="component" value="Unassembled WGS sequence"/>
</dbReference>
<dbReference type="CDD" id="cd06170">
    <property type="entry name" value="LuxR_C_like"/>
    <property type="match status" value="1"/>
</dbReference>
<dbReference type="CDD" id="cd17535">
    <property type="entry name" value="REC_NarL-like"/>
    <property type="match status" value="1"/>
</dbReference>
<gene>
    <name evidence="6" type="ORF">A1355_17140</name>
</gene>
<dbReference type="Pfam" id="PF00196">
    <property type="entry name" value="GerE"/>
    <property type="match status" value="1"/>
</dbReference>
<dbReference type="RefSeq" id="WP_064023978.1">
    <property type="nucleotide sequence ID" value="NZ_LUUK01000006.1"/>
</dbReference>
<dbReference type="GO" id="GO:0006355">
    <property type="term" value="P:regulation of DNA-templated transcription"/>
    <property type="evidence" value="ECO:0007669"/>
    <property type="project" value="InterPro"/>
</dbReference>
<dbReference type="PANTHER" id="PTHR43214:SF38">
    <property type="entry name" value="NITRATE_NITRITE RESPONSE REGULATOR PROTEIN NARL"/>
    <property type="match status" value="1"/>
</dbReference>
<dbReference type="InterPro" id="IPR016032">
    <property type="entry name" value="Sig_transdc_resp-reg_C-effctor"/>
</dbReference>
<dbReference type="PANTHER" id="PTHR43214">
    <property type="entry name" value="TWO-COMPONENT RESPONSE REGULATOR"/>
    <property type="match status" value="1"/>
</dbReference>
<evidence type="ECO:0000259" key="4">
    <source>
        <dbReference type="PROSITE" id="PS50043"/>
    </source>
</evidence>
<dbReference type="PROSITE" id="PS00622">
    <property type="entry name" value="HTH_LUXR_1"/>
    <property type="match status" value="1"/>
</dbReference>
<dbReference type="SMART" id="SM00448">
    <property type="entry name" value="REC"/>
    <property type="match status" value="1"/>
</dbReference>
<reference evidence="7" key="1">
    <citation type="submission" date="2016-03" db="EMBL/GenBank/DDBJ databases">
        <authorList>
            <person name="Heylen K."/>
            <person name="De Vos P."/>
            <person name="Vekeman B."/>
        </authorList>
    </citation>
    <scope>NUCLEOTIDE SEQUENCE [LARGE SCALE GENOMIC DNA]</scope>
    <source>
        <strain evidence="7">R-45383</strain>
    </source>
</reference>
<dbReference type="GO" id="GO:0003677">
    <property type="term" value="F:DNA binding"/>
    <property type="evidence" value="ECO:0007669"/>
    <property type="project" value="UniProtKB-KW"/>
</dbReference>
<dbReference type="PROSITE" id="PS50110">
    <property type="entry name" value="RESPONSE_REGULATORY"/>
    <property type="match status" value="1"/>
</dbReference>
<evidence type="ECO:0008006" key="8">
    <source>
        <dbReference type="Google" id="ProtNLM"/>
    </source>
</evidence>
<dbReference type="InterPro" id="IPR039420">
    <property type="entry name" value="WalR-like"/>
</dbReference>
<dbReference type="AlphaFoldDB" id="A0A177PFC0"/>
<keyword evidence="7" id="KW-1185">Reference proteome</keyword>
<proteinExistence type="predicted"/>
<organism evidence="6 7">
    <name type="scientific">Methylomonas koyamae</name>
    <dbReference type="NCBI Taxonomy" id="702114"/>
    <lineage>
        <taxon>Bacteria</taxon>
        <taxon>Pseudomonadati</taxon>
        <taxon>Pseudomonadota</taxon>
        <taxon>Gammaproteobacteria</taxon>
        <taxon>Methylococcales</taxon>
        <taxon>Methylococcaceae</taxon>
        <taxon>Methylomonas</taxon>
    </lineage>
</organism>
<feature type="domain" description="Response regulatory" evidence="5">
    <location>
        <begin position="8"/>
        <end position="124"/>
    </location>
</feature>
<comment type="caution">
    <text evidence="6">The sequence shown here is derived from an EMBL/GenBank/DDBJ whole genome shotgun (WGS) entry which is preliminary data.</text>
</comment>
<keyword evidence="2" id="KW-0238">DNA-binding</keyword>
<dbReference type="Pfam" id="PF00072">
    <property type="entry name" value="Response_reg"/>
    <property type="match status" value="1"/>
</dbReference>
<dbReference type="GO" id="GO:0000160">
    <property type="term" value="P:phosphorelay signal transduction system"/>
    <property type="evidence" value="ECO:0007669"/>
    <property type="project" value="InterPro"/>
</dbReference>
<dbReference type="PROSITE" id="PS50043">
    <property type="entry name" value="HTH_LUXR_2"/>
    <property type="match status" value="1"/>
</dbReference>
<dbReference type="SUPFAM" id="SSF52172">
    <property type="entry name" value="CheY-like"/>
    <property type="match status" value="1"/>
</dbReference>
<dbReference type="SUPFAM" id="SSF46894">
    <property type="entry name" value="C-terminal effector domain of the bipartite response regulators"/>
    <property type="match status" value="1"/>
</dbReference>
<dbReference type="SMART" id="SM00421">
    <property type="entry name" value="HTH_LUXR"/>
    <property type="match status" value="1"/>
</dbReference>
<dbReference type="InterPro" id="IPR011006">
    <property type="entry name" value="CheY-like_superfamily"/>
</dbReference>
<keyword evidence="1 3" id="KW-0597">Phosphoprotein</keyword>
<dbReference type="OrthoDB" id="9814495at2"/>
<accession>A0A177PFC0</accession>
<feature type="domain" description="HTH luxR-type" evidence="4">
    <location>
        <begin position="145"/>
        <end position="210"/>
    </location>
</feature>
<evidence type="ECO:0000256" key="1">
    <source>
        <dbReference type="ARBA" id="ARBA00022553"/>
    </source>
</evidence>
<dbReference type="Gene3D" id="3.40.50.2300">
    <property type="match status" value="1"/>
</dbReference>
<evidence type="ECO:0000313" key="6">
    <source>
        <dbReference type="EMBL" id="OAI29028.1"/>
    </source>
</evidence>
<evidence type="ECO:0000256" key="2">
    <source>
        <dbReference type="ARBA" id="ARBA00023125"/>
    </source>
</evidence>
<sequence length="212" mass="23428">MDAPSPIRLVIADDHPMTLMGLSMLFGNDPEFAVVAEASDGEEALRAVRDIRPDLLLLDVNLPRVDGFDVLKTLHGESLACRTLLYTYCMDDDRLLEAMNWGVRGVVLKTMPPTLLVQAVKKVHAGGLWLEIGSVGRVLERDAARLKVRDLLTDREIELVKAIAVGSRNKTVAARLNIQEGTVRIHLHNIYRKLGLSGRGELIAYAQRNGLT</sequence>
<dbReference type="PRINTS" id="PR00038">
    <property type="entry name" value="HTHLUXR"/>
</dbReference>